<dbReference type="STRING" id="361077.A0A151Z9U7"/>
<dbReference type="Pfam" id="PF00072">
    <property type="entry name" value="Response_reg"/>
    <property type="match status" value="1"/>
</dbReference>
<accession>A0A151Z9U7</accession>
<organism evidence="6 7">
    <name type="scientific">Tieghemostelium lacteum</name>
    <name type="common">Slime mold</name>
    <name type="synonym">Dictyostelium lacteum</name>
    <dbReference type="NCBI Taxonomy" id="361077"/>
    <lineage>
        <taxon>Eukaryota</taxon>
        <taxon>Amoebozoa</taxon>
        <taxon>Evosea</taxon>
        <taxon>Eumycetozoa</taxon>
        <taxon>Dictyostelia</taxon>
        <taxon>Dictyosteliales</taxon>
        <taxon>Raperosteliaceae</taxon>
        <taxon>Tieghemostelium</taxon>
    </lineage>
</organism>
<keyword evidence="7" id="KW-1185">Reference proteome</keyword>
<evidence type="ECO:0000256" key="1">
    <source>
        <dbReference type="ARBA" id="ARBA00022553"/>
    </source>
</evidence>
<name>A0A151Z9U7_TIELA</name>
<feature type="modified residue" description="4-aspartylphosphate" evidence="4">
    <location>
        <position position="78"/>
    </location>
</feature>
<proteinExistence type="predicted"/>
<dbReference type="InterPro" id="IPR001789">
    <property type="entry name" value="Sig_transdc_resp-reg_receiver"/>
</dbReference>
<dbReference type="InterPro" id="IPR011006">
    <property type="entry name" value="CheY-like_superfamily"/>
</dbReference>
<comment type="caution">
    <text evidence="6">The sequence shown here is derived from an EMBL/GenBank/DDBJ whole genome shotgun (WGS) entry which is preliminary data.</text>
</comment>
<reference evidence="6 7" key="1">
    <citation type="submission" date="2015-12" db="EMBL/GenBank/DDBJ databases">
        <title>Dictyostelia acquired genes for synthesis and detection of signals that induce cell-type specialization by lateral gene transfer from prokaryotes.</title>
        <authorList>
            <person name="Gloeckner G."/>
            <person name="Schaap P."/>
        </authorList>
    </citation>
    <scope>NUCLEOTIDE SEQUENCE [LARGE SCALE GENOMIC DNA]</scope>
    <source>
        <strain evidence="6 7">TK</strain>
    </source>
</reference>
<evidence type="ECO:0000259" key="5">
    <source>
        <dbReference type="PROSITE" id="PS50110"/>
    </source>
</evidence>
<dbReference type="OrthoDB" id="20265at2759"/>
<evidence type="ECO:0000256" key="4">
    <source>
        <dbReference type="PROSITE-ProRule" id="PRU00169"/>
    </source>
</evidence>
<protein>
    <submittedName>
        <fullName evidence="6">Response regulator receiver domain-containing protein</fullName>
    </submittedName>
</protein>
<keyword evidence="3" id="KW-0807">Transducer</keyword>
<keyword evidence="1 4" id="KW-0597">Phosphoprotein</keyword>
<dbReference type="Gene3D" id="3.40.50.2300">
    <property type="match status" value="1"/>
</dbReference>
<dbReference type="InParanoid" id="A0A151Z9U7"/>
<dbReference type="SUPFAM" id="SSF52172">
    <property type="entry name" value="CheY-like"/>
    <property type="match status" value="1"/>
</dbReference>
<evidence type="ECO:0000313" key="7">
    <source>
        <dbReference type="Proteomes" id="UP000076078"/>
    </source>
</evidence>
<keyword evidence="2" id="KW-0902">Two-component regulatory system</keyword>
<evidence type="ECO:0000313" key="6">
    <source>
        <dbReference type="EMBL" id="KYQ90728.1"/>
    </source>
</evidence>
<sequence length="149" mass="16654">MNLKEFLLVNNTIITFNRMSSSSIANIFVVDDDPINRKIVSKILAKLGFRNIYVAQNGLEMLNTVKKNNIKVSLIITDVQMPIMNGVESTQKIRLVEKFLNLKRIPIIGLSSIDRNSCLSAGMDDHIPKPLVVSKFVSILASFLPLVEP</sequence>
<dbReference type="PROSITE" id="PS50110">
    <property type="entry name" value="RESPONSE_REGULATORY"/>
    <property type="match status" value="1"/>
</dbReference>
<dbReference type="PANTHER" id="PTHR45339:SF1">
    <property type="entry name" value="HYBRID SIGNAL TRANSDUCTION HISTIDINE KINASE J"/>
    <property type="match status" value="1"/>
</dbReference>
<evidence type="ECO:0000256" key="3">
    <source>
        <dbReference type="ARBA" id="ARBA00023224"/>
    </source>
</evidence>
<feature type="domain" description="Response regulatory" evidence="5">
    <location>
        <begin position="26"/>
        <end position="144"/>
    </location>
</feature>
<dbReference type="OMA" id="HILMDIH"/>
<dbReference type="AlphaFoldDB" id="A0A151Z9U7"/>
<gene>
    <name evidence="6" type="ORF">DLAC_09365</name>
</gene>
<dbReference type="PANTHER" id="PTHR45339">
    <property type="entry name" value="HYBRID SIGNAL TRANSDUCTION HISTIDINE KINASE J"/>
    <property type="match status" value="1"/>
</dbReference>
<dbReference type="CDD" id="cd17546">
    <property type="entry name" value="REC_hyHK_CKI1_RcsC-like"/>
    <property type="match status" value="1"/>
</dbReference>
<dbReference type="Proteomes" id="UP000076078">
    <property type="component" value="Unassembled WGS sequence"/>
</dbReference>
<dbReference type="GO" id="GO:0000160">
    <property type="term" value="P:phosphorelay signal transduction system"/>
    <property type="evidence" value="ECO:0007669"/>
    <property type="project" value="UniProtKB-KW"/>
</dbReference>
<evidence type="ECO:0000256" key="2">
    <source>
        <dbReference type="ARBA" id="ARBA00023012"/>
    </source>
</evidence>
<dbReference type="SMART" id="SM00448">
    <property type="entry name" value="REC"/>
    <property type="match status" value="1"/>
</dbReference>
<dbReference type="EMBL" id="LODT01000037">
    <property type="protein sequence ID" value="KYQ90728.1"/>
    <property type="molecule type" value="Genomic_DNA"/>
</dbReference>